<sequence length="217" mass="25231">MKLLIALTNNEMYGRSILLFYYVYGQLELSIEACKEHEAIRGVHELLPEFARASRMAKDLKFFLGEDWTEKYKPTEAVGAYVRRLKELEKTNPVLLVSYCYHMYTALLAGGQIIKKMVKKSFDPPEGEGLNMFEFKTKSRMALRSTLKDKINAIKYDDATKKLLLEESMNVFKMNNNLVRSIEGSGRQLMAWLLKWIFVFGLIYLTWIFVVKGTYYG</sequence>
<evidence type="ECO:0000256" key="5">
    <source>
        <dbReference type="SAM" id="Phobius"/>
    </source>
</evidence>
<dbReference type="GO" id="GO:0046872">
    <property type="term" value="F:metal ion binding"/>
    <property type="evidence" value="ECO:0007669"/>
    <property type="project" value="UniProtKB-KW"/>
</dbReference>
<dbReference type="Gene3D" id="1.20.910.10">
    <property type="entry name" value="Heme oxygenase-like"/>
    <property type="match status" value="1"/>
</dbReference>
<protein>
    <recommendedName>
        <fullName evidence="8">Heme oxygenase</fullName>
    </recommendedName>
</protein>
<keyword evidence="5" id="KW-0472">Membrane</keyword>
<dbReference type="eggNOG" id="KOG4480">
    <property type="taxonomic scope" value="Eukaryota"/>
</dbReference>
<feature type="binding site" evidence="4">
    <location>
        <position position="101"/>
    </location>
    <ligand>
        <name>heme b</name>
        <dbReference type="ChEBI" id="CHEBI:60344"/>
    </ligand>
</feature>
<evidence type="ECO:0000256" key="3">
    <source>
        <dbReference type="ARBA" id="ARBA00023004"/>
    </source>
</evidence>
<dbReference type="PANTHER" id="PTHR10720">
    <property type="entry name" value="HEME OXYGENASE"/>
    <property type="match status" value="1"/>
</dbReference>
<reference evidence="7" key="2">
    <citation type="submission" date="2010-04" db="EMBL/GenBank/DDBJ databases">
        <authorList>
            <person name="Buell R."/>
            <person name="Hamilton J."/>
            <person name="Hostetler J."/>
        </authorList>
    </citation>
    <scope>NUCLEOTIDE SEQUENCE [LARGE SCALE GENOMIC DNA]</scope>
    <source>
        <strain evidence="7">DAOM:BR144</strain>
    </source>
</reference>
<dbReference type="CDD" id="cd19165">
    <property type="entry name" value="HemeO"/>
    <property type="match status" value="1"/>
</dbReference>
<dbReference type="InterPro" id="IPR016084">
    <property type="entry name" value="Haem_Oase-like_multi-hlx"/>
</dbReference>
<dbReference type="InterPro" id="IPR002051">
    <property type="entry name" value="Haem_Oase"/>
</dbReference>
<organism evidence="6 7">
    <name type="scientific">Globisporangium ultimum (strain ATCC 200006 / CBS 805.95 / DAOM BR144)</name>
    <name type="common">Pythium ultimum</name>
    <dbReference type="NCBI Taxonomy" id="431595"/>
    <lineage>
        <taxon>Eukaryota</taxon>
        <taxon>Sar</taxon>
        <taxon>Stramenopiles</taxon>
        <taxon>Oomycota</taxon>
        <taxon>Peronosporomycetes</taxon>
        <taxon>Pythiales</taxon>
        <taxon>Pythiaceae</taxon>
        <taxon>Globisporangium</taxon>
    </lineage>
</organism>
<reference evidence="7" key="1">
    <citation type="journal article" date="2010" name="Genome Biol.">
        <title>Genome sequence of the necrotrophic plant pathogen Pythium ultimum reveals original pathogenicity mechanisms and effector repertoire.</title>
        <authorList>
            <person name="Levesque C.A."/>
            <person name="Brouwer H."/>
            <person name="Cano L."/>
            <person name="Hamilton J.P."/>
            <person name="Holt C."/>
            <person name="Huitema E."/>
            <person name="Raffaele S."/>
            <person name="Robideau G.P."/>
            <person name="Thines M."/>
            <person name="Win J."/>
            <person name="Zerillo M.M."/>
            <person name="Beakes G.W."/>
            <person name="Boore J.L."/>
            <person name="Busam D."/>
            <person name="Dumas B."/>
            <person name="Ferriera S."/>
            <person name="Fuerstenberg S.I."/>
            <person name="Gachon C.M."/>
            <person name="Gaulin E."/>
            <person name="Govers F."/>
            <person name="Grenville-Briggs L."/>
            <person name="Horner N."/>
            <person name="Hostetler J."/>
            <person name="Jiang R.H."/>
            <person name="Johnson J."/>
            <person name="Krajaejun T."/>
            <person name="Lin H."/>
            <person name="Meijer H.J."/>
            <person name="Moore B."/>
            <person name="Morris P."/>
            <person name="Phuntmart V."/>
            <person name="Puiu D."/>
            <person name="Shetty J."/>
            <person name="Stajich J.E."/>
            <person name="Tripathy S."/>
            <person name="Wawra S."/>
            <person name="van West P."/>
            <person name="Whitty B.R."/>
            <person name="Coutinho P.M."/>
            <person name="Henrissat B."/>
            <person name="Martin F."/>
            <person name="Thomas P.D."/>
            <person name="Tyler B.M."/>
            <person name="De Vries R.P."/>
            <person name="Kamoun S."/>
            <person name="Yandell M."/>
            <person name="Tisserat N."/>
            <person name="Buell C.R."/>
        </authorList>
    </citation>
    <scope>NUCLEOTIDE SEQUENCE</scope>
    <source>
        <strain evidence="7">DAOM:BR144</strain>
    </source>
</reference>
<keyword evidence="3" id="KW-0408">Iron</keyword>
<evidence type="ECO:0000256" key="4">
    <source>
        <dbReference type="PIRSR" id="PIRSR000343-1"/>
    </source>
</evidence>
<keyword evidence="5" id="KW-1133">Transmembrane helix</keyword>
<keyword evidence="7" id="KW-1185">Reference proteome</keyword>
<dbReference type="AlphaFoldDB" id="K3WBH8"/>
<dbReference type="OMA" id="FAFAFQM"/>
<dbReference type="PIRSF" id="PIRSF000343">
    <property type="entry name" value="Haem_Oase"/>
    <property type="match status" value="1"/>
</dbReference>
<evidence type="ECO:0008006" key="8">
    <source>
        <dbReference type="Google" id="ProtNLM"/>
    </source>
</evidence>
<evidence type="ECO:0000313" key="6">
    <source>
        <dbReference type="EnsemblProtists" id="PYU1_T002319"/>
    </source>
</evidence>
<dbReference type="STRING" id="431595.K3WBH8"/>
<dbReference type="PANTHER" id="PTHR10720:SF0">
    <property type="entry name" value="HEME OXYGENASE"/>
    <property type="match status" value="1"/>
</dbReference>
<keyword evidence="1 4" id="KW-0349">Heme</keyword>
<dbReference type="Proteomes" id="UP000019132">
    <property type="component" value="Unassembled WGS sequence"/>
</dbReference>
<dbReference type="GO" id="GO:0004392">
    <property type="term" value="F:heme oxygenase (decyclizing) activity"/>
    <property type="evidence" value="ECO:0007669"/>
    <property type="project" value="InterPro"/>
</dbReference>
<evidence type="ECO:0000256" key="2">
    <source>
        <dbReference type="ARBA" id="ARBA00022723"/>
    </source>
</evidence>
<keyword evidence="5" id="KW-0812">Transmembrane</keyword>
<dbReference type="SUPFAM" id="SSF48613">
    <property type="entry name" value="Heme oxygenase-like"/>
    <property type="match status" value="1"/>
</dbReference>
<dbReference type="EnsemblProtists" id="PYU1_T002319">
    <property type="protein sequence ID" value="PYU1_T002319"/>
    <property type="gene ID" value="PYU1_G002316"/>
</dbReference>
<dbReference type="HOGENOM" id="CLU_057050_3_0_1"/>
<dbReference type="InterPro" id="IPR016053">
    <property type="entry name" value="Haem_Oase-like"/>
</dbReference>
<accession>K3WBH8</accession>
<reference evidence="6" key="3">
    <citation type="submission" date="2014-11" db="UniProtKB">
        <authorList>
            <consortium name="EnsemblProtists"/>
        </authorList>
    </citation>
    <scope>IDENTIFICATION</scope>
    <source>
        <strain evidence="6">DAOM BR144</strain>
    </source>
</reference>
<proteinExistence type="predicted"/>
<dbReference type="InParanoid" id="K3WBH8"/>
<dbReference type="PRINTS" id="PR00088">
    <property type="entry name" value="HAEMOXYGNASE"/>
</dbReference>
<evidence type="ECO:0000256" key="1">
    <source>
        <dbReference type="ARBA" id="ARBA00022617"/>
    </source>
</evidence>
<name>K3WBH8_GLOUD</name>
<feature type="transmembrane region" description="Helical" evidence="5">
    <location>
        <begin position="189"/>
        <end position="210"/>
    </location>
</feature>
<keyword evidence="2" id="KW-0479">Metal-binding</keyword>
<dbReference type="GO" id="GO:0006788">
    <property type="term" value="P:heme oxidation"/>
    <property type="evidence" value="ECO:0007669"/>
    <property type="project" value="InterPro"/>
</dbReference>
<dbReference type="Pfam" id="PF01126">
    <property type="entry name" value="Heme_oxygenase"/>
    <property type="match status" value="1"/>
</dbReference>
<evidence type="ECO:0000313" key="7">
    <source>
        <dbReference type="Proteomes" id="UP000019132"/>
    </source>
</evidence>
<dbReference type="VEuPathDB" id="FungiDB:PYU1_G002316"/>